<evidence type="ECO:0000256" key="5">
    <source>
        <dbReference type="ARBA" id="ARBA00023136"/>
    </source>
</evidence>
<feature type="domain" description="Type II secretion system protein GspF" evidence="7">
    <location>
        <begin position="267"/>
        <end position="388"/>
    </location>
</feature>
<keyword evidence="3 6" id="KW-0812">Transmembrane</keyword>
<dbReference type="PANTHER" id="PTHR30012">
    <property type="entry name" value="GENERAL SECRETION PATHWAY PROTEIN"/>
    <property type="match status" value="1"/>
</dbReference>
<name>A0A518ANB7_9BACT</name>
<reference evidence="8 9" key="1">
    <citation type="submission" date="2019-02" db="EMBL/GenBank/DDBJ databases">
        <title>Deep-cultivation of Planctomycetes and their phenomic and genomic characterization uncovers novel biology.</title>
        <authorList>
            <person name="Wiegand S."/>
            <person name="Jogler M."/>
            <person name="Boedeker C."/>
            <person name="Pinto D."/>
            <person name="Vollmers J."/>
            <person name="Rivas-Marin E."/>
            <person name="Kohn T."/>
            <person name="Peeters S.H."/>
            <person name="Heuer A."/>
            <person name="Rast P."/>
            <person name="Oberbeckmann S."/>
            <person name="Bunk B."/>
            <person name="Jeske O."/>
            <person name="Meyerdierks A."/>
            <person name="Storesund J.E."/>
            <person name="Kallscheuer N."/>
            <person name="Luecker S."/>
            <person name="Lage O.M."/>
            <person name="Pohl T."/>
            <person name="Merkel B.J."/>
            <person name="Hornburger P."/>
            <person name="Mueller R.-W."/>
            <person name="Bruemmer F."/>
            <person name="Labrenz M."/>
            <person name="Spormann A.M."/>
            <person name="Op den Camp H."/>
            <person name="Overmann J."/>
            <person name="Amann R."/>
            <person name="Jetten M.S.M."/>
            <person name="Mascher T."/>
            <person name="Medema M.H."/>
            <person name="Devos D.P."/>
            <person name="Kaster A.-K."/>
            <person name="Ovreas L."/>
            <person name="Rohde M."/>
            <person name="Galperin M.Y."/>
            <person name="Jogler C."/>
        </authorList>
    </citation>
    <scope>NUCLEOTIDE SEQUENCE [LARGE SCALE GENOMIC DNA]</scope>
    <source>
        <strain evidence="8 9">Pan181</strain>
    </source>
</reference>
<evidence type="ECO:0000256" key="6">
    <source>
        <dbReference type="SAM" id="Phobius"/>
    </source>
</evidence>
<keyword evidence="9" id="KW-1185">Reference proteome</keyword>
<keyword evidence="5 6" id="KW-0472">Membrane</keyword>
<dbReference type="AlphaFoldDB" id="A0A518ANB7"/>
<comment type="subcellular location">
    <subcellularLocation>
        <location evidence="1">Cell membrane</location>
        <topology evidence="1">Multi-pass membrane protein</topology>
    </subcellularLocation>
</comment>
<evidence type="ECO:0000313" key="8">
    <source>
        <dbReference type="EMBL" id="QDU56214.1"/>
    </source>
</evidence>
<gene>
    <name evidence="8" type="ORF">Pan181_24220</name>
</gene>
<dbReference type="RefSeq" id="WP_145246974.1">
    <property type="nucleotide sequence ID" value="NZ_CP036278.1"/>
</dbReference>
<proteinExistence type="predicted"/>
<evidence type="ECO:0000256" key="4">
    <source>
        <dbReference type="ARBA" id="ARBA00022989"/>
    </source>
</evidence>
<feature type="transmembrane region" description="Helical" evidence="6">
    <location>
        <begin position="219"/>
        <end position="238"/>
    </location>
</feature>
<dbReference type="GO" id="GO:0005886">
    <property type="term" value="C:plasma membrane"/>
    <property type="evidence" value="ECO:0007669"/>
    <property type="project" value="UniProtKB-SubCell"/>
</dbReference>
<dbReference type="Pfam" id="PF00482">
    <property type="entry name" value="T2SSF"/>
    <property type="match status" value="1"/>
</dbReference>
<dbReference type="KEGG" id="amuc:Pan181_24220"/>
<dbReference type="PRINTS" id="PR00812">
    <property type="entry name" value="BCTERIALGSPF"/>
</dbReference>
<sequence length="398" mass="43835">MPQFRYTAYDTNQQTFSGEIAAETVREAVEALESEGYTLLSIEQADAKLPSAMLTGDEASLDRTPPLDTAFEKLFTHSELLIPAFTAYCSELPVGKSRQELEQVIHLLSHNELTRAIASFDSLANVWAPLLSAAAVHDDGELVLAEYFRRTEERHQVRQRRWLFLAYPIFLLLLAMALIVAMSFIVIPTFQAIFQEFGLSLPGPTLLVITVAESIRNGWLLLIVLVLAMLVVLGFFAARTLPHSLREWFSARLLGRGTQLTVTGQLARHVADLHEAGLPLAEAVRQAAGTIRHAAISQTASLLAHQIALGDYMIPRAVGNTLTHSLTHAVSSDMKPRSRIQLLRELSRSYADQTADRLYWTKGIVFGPLAILVVGATVGFTVLALFLPLVRLIEGLSG</sequence>
<dbReference type="OrthoDB" id="257324at2"/>
<protein>
    <submittedName>
        <fullName evidence="8">Type IV pilin biogenesis protein</fullName>
    </submittedName>
</protein>
<keyword evidence="4 6" id="KW-1133">Transmembrane helix</keyword>
<dbReference type="Proteomes" id="UP000315750">
    <property type="component" value="Chromosome"/>
</dbReference>
<dbReference type="InterPro" id="IPR003004">
    <property type="entry name" value="GspF/PilC"/>
</dbReference>
<evidence type="ECO:0000256" key="1">
    <source>
        <dbReference type="ARBA" id="ARBA00004651"/>
    </source>
</evidence>
<accession>A0A518ANB7</accession>
<organism evidence="8 9">
    <name type="scientific">Aeoliella mucimassa</name>
    <dbReference type="NCBI Taxonomy" id="2527972"/>
    <lineage>
        <taxon>Bacteria</taxon>
        <taxon>Pseudomonadati</taxon>
        <taxon>Planctomycetota</taxon>
        <taxon>Planctomycetia</taxon>
        <taxon>Pirellulales</taxon>
        <taxon>Lacipirellulaceae</taxon>
        <taxon>Aeoliella</taxon>
    </lineage>
</organism>
<dbReference type="InterPro" id="IPR018076">
    <property type="entry name" value="T2SS_GspF_dom"/>
</dbReference>
<evidence type="ECO:0000256" key="3">
    <source>
        <dbReference type="ARBA" id="ARBA00022692"/>
    </source>
</evidence>
<feature type="transmembrane region" description="Helical" evidence="6">
    <location>
        <begin position="162"/>
        <end position="187"/>
    </location>
</feature>
<feature type="transmembrane region" description="Helical" evidence="6">
    <location>
        <begin position="364"/>
        <end position="390"/>
    </location>
</feature>
<keyword evidence="2" id="KW-1003">Cell membrane</keyword>
<evidence type="ECO:0000313" key="9">
    <source>
        <dbReference type="Proteomes" id="UP000315750"/>
    </source>
</evidence>
<evidence type="ECO:0000256" key="2">
    <source>
        <dbReference type="ARBA" id="ARBA00022475"/>
    </source>
</evidence>
<evidence type="ECO:0000259" key="7">
    <source>
        <dbReference type="Pfam" id="PF00482"/>
    </source>
</evidence>
<dbReference type="EMBL" id="CP036278">
    <property type="protein sequence ID" value="QDU56214.1"/>
    <property type="molecule type" value="Genomic_DNA"/>
</dbReference>
<dbReference type="PANTHER" id="PTHR30012:SF0">
    <property type="entry name" value="TYPE II SECRETION SYSTEM PROTEIN F-RELATED"/>
    <property type="match status" value="1"/>
</dbReference>